<evidence type="ECO:0000256" key="4">
    <source>
        <dbReference type="ARBA" id="ARBA00022801"/>
    </source>
</evidence>
<keyword evidence="7" id="KW-0695">RNA-directed DNA polymerase</keyword>
<dbReference type="GO" id="GO:0003887">
    <property type="term" value="F:DNA-directed DNA polymerase activity"/>
    <property type="evidence" value="ECO:0007669"/>
    <property type="project" value="UniProtKB-KW"/>
</dbReference>
<protein>
    <submittedName>
        <fullName evidence="12">Integrase catalytic domain-containing protein</fullName>
    </submittedName>
</protein>
<dbReference type="PANTHER" id="PTHR42648:SF11">
    <property type="entry name" value="TRANSPOSON TY4-P GAG-POL POLYPROTEIN"/>
    <property type="match status" value="1"/>
</dbReference>
<keyword evidence="8" id="KW-0808">Transferase</keyword>
<dbReference type="InterPro" id="IPR001584">
    <property type="entry name" value="Integrase_cat-core"/>
</dbReference>
<dbReference type="GO" id="GO:0003676">
    <property type="term" value="F:nucleic acid binding"/>
    <property type="evidence" value="ECO:0007669"/>
    <property type="project" value="InterPro"/>
</dbReference>
<dbReference type="GO" id="GO:0046872">
    <property type="term" value="F:metal ion binding"/>
    <property type="evidence" value="ECO:0007669"/>
    <property type="project" value="UniProtKB-KW"/>
</dbReference>
<evidence type="ECO:0000313" key="12">
    <source>
        <dbReference type="WBParaSite" id="TMUE_2000006076.1"/>
    </source>
</evidence>
<dbReference type="InterPro" id="IPR039537">
    <property type="entry name" value="Retrotran_Ty1/copia-like"/>
</dbReference>
<evidence type="ECO:0000256" key="6">
    <source>
        <dbReference type="ARBA" id="ARBA00022908"/>
    </source>
</evidence>
<keyword evidence="2" id="KW-0479">Metal-binding</keyword>
<dbReference type="InterPro" id="IPR012337">
    <property type="entry name" value="RNaseH-like_sf"/>
</dbReference>
<dbReference type="SUPFAM" id="SSF53098">
    <property type="entry name" value="Ribonuclease H-like"/>
    <property type="match status" value="1"/>
</dbReference>
<name>A0A5S6QFC3_TRIMR</name>
<sequence>MAAAASRGGVLQLYHERLGRQNLQHVLNVLKRYGISVTAEEKELCEACAYGKQPRKTFGIRSDRPNAAGELINADVCGPMSIASLGGARYFVVFKDDYSKFRRVFFLKHKWEVAEKLKQFLAEAETAGHRVVALRADNGTEFDNVRVQNILATTGVTFFSSIPFTPEQNGCSKRENRTLVECARTMLEAKELPKFLWAEAVATAAYIYNLTGQTPEKGKSPYELWYNRSAPRIDHLRVFGTKAFVYVPQQQR</sequence>
<organism evidence="11 12">
    <name type="scientific">Trichuris muris</name>
    <name type="common">Mouse whipworm</name>
    <dbReference type="NCBI Taxonomy" id="70415"/>
    <lineage>
        <taxon>Eukaryota</taxon>
        <taxon>Metazoa</taxon>
        <taxon>Ecdysozoa</taxon>
        <taxon>Nematoda</taxon>
        <taxon>Enoplea</taxon>
        <taxon>Dorylaimia</taxon>
        <taxon>Trichinellida</taxon>
        <taxon>Trichuridae</taxon>
        <taxon>Trichuris</taxon>
    </lineage>
</organism>
<evidence type="ECO:0000256" key="1">
    <source>
        <dbReference type="ARBA" id="ARBA00022722"/>
    </source>
</evidence>
<dbReference type="Proteomes" id="UP000046395">
    <property type="component" value="Unassembled WGS sequence"/>
</dbReference>
<keyword evidence="4" id="KW-0378">Hydrolase</keyword>
<keyword evidence="6" id="KW-0229">DNA integration</keyword>
<evidence type="ECO:0000256" key="3">
    <source>
        <dbReference type="ARBA" id="ARBA00022759"/>
    </source>
</evidence>
<evidence type="ECO:0000256" key="8">
    <source>
        <dbReference type="ARBA" id="ARBA00022932"/>
    </source>
</evidence>
<dbReference type="GO" id="GO:0016787">
    <property type="term" value="F:hydrolase activity"/>
    <property type="evidence" value="ECO:0007669"/>
    <property type="project" value="UniProtKB-KW"/>
</dbReference>
<dbReference type="AlphaFoldDB" id="A0A5S6QFC3"/>
<keyword evidence="1" id="KW-0540">Nuclease</keyword>
<dbReference type="STRING" id="70415.A0A5S6QFC3"/>
<dbReference type="GO" id="GO:0003964">
    <property type="term" value="F:RNA-directed DNA polymerase activity"/>
    <property type="evidence" value="ECO:0007669"/>
    <property type="project" value="UniProtKB-KW"/>
</dbReference>
<dbReference type="GO" id="GO:0004519">
    <property type="term" value="F:endonuclease activity"/>
    <property type="evidence" value="ECO:0007669"/>
    <property type="project" value="UniProtKB-KW"/>
</dbReference>
<dbReference type="Gene3D" id="3.30.420.10">
    <property type="entry name" value="Ribonuclease H-like superfamily/Ribonuclease H"/>
    <property type="match status" value="1"/>
</dbReference>
<feature type="domain" description="Integrase catalytic" evidence="10">
    <location>
        <begin position="61"/>
        <end position="229"/>
    </location>
</feature>
<reference evidence="12" key="1">
    <citation type="submission" date="2019-12" db="UniProtKB">
        <authorList>
            <consortium name="WormBaseParasite"/>
        </authorList>
    </citation>
    <scope>IDENTIFICATION</scope>
</reference>
<proteinExistence type="predicted"/>
<dbReference type="PROSITE" id="PS50994">
    <property type="entry name" value="INTEGRASE"/>
    <property type="match status" value="1"/>
</dbReference>
<dbReference type="WBParaSite" id="TMUE_2000006076.1">
    <property type="protein sequence ID" value="TMUE_2000006076.1"/>
    <property type="gene ID" value="WBGene00299459"/>
</dbReference>
<evidence type="ECO:0000313" key="11">
    <source>
        <dbReference type="Proteomes" id="UP000046395"/>
    </source>
</evidence>
<dbReference type="GO" id="GO:0006310">
    <property type="term" value="P:DNA recombination"/>
    <property type="evidence" value="ECO:0007669"/>
    <property type="project" value="UniProtKB-KW"/>
</dbReference>
<keyword evidence="9" id="KW-0233">DNA recombination</keyword>
<dbReference type="PANTHER" id="PTHR42648">
    <property type="entry name" value="TRANSPOSASE, PUTATIVE-RELATED"/>
    <property type="match status" value="1"/>
</dbReference>
<keyword evidence="8" id="KW-0239">DNA-directed DNA polymerase</keyword>
<accession>A0A5S6QFC3</accession>
<keyword evidence="8" id="KW-0548">Nucleotidyltransferase</keyword>
<keyword evidence="11" id="KW-1185">Reference proteome</keyword>
<evidence type="ECO:0000256" key="2">
    <source>
        <dbReference type="ARBA" id="ARBA00022723"/>
    </source>
</evidence>
<evidence type="ECO:0000256" key="7">
    <source>
        <dbReference type="ARBA" id="ARBA00022918"/>
    </source>
</evidence>
<dbReference type="InterPro" id="IPR036397">
    <property type="entry name" value="RNaseH_sf"/>
</dbReference>
<evidence type="ECO:0000259" key="10">
    <source>
        <dbReference type="PROSITE" id="PS50994"/>
    </source>
</evidence>
<keyword evidence="5" id="KW-0460">Magnesium</keyword>
<evidence type="ECO:0000256" key="5">
    <source>
        <dbReference type="ARBA" id="ARBA00022842"/>
    </source>
</evidence>
<evidence type="ECO:0000256" key="9">
    <source>
        <dbReference type="ARBA" id="ARBA00023172"/>
    </source>
</evidence>
<dbReference type="GO" id="GO:0015074">
    <property type="term" value="P:DNA integration"/>
    <property type="evidence" value="ECO:0007669"/>
    <property type="project" value="UniProtKB-KW"/>
</dbReference>
<keyword evidence="3" id="KW-0255">Endonuclease</keyword>